<feature type="chain" id="PRO_5016263793" description="Beta-lactamase-related domain-containing protein" evidence="1">
    <location>
        <begin position="19"/>
        <end position="377"/>
    </location>
</feature>
<feature type="signal peptide" evidence="1">
    <location>
        <begin position="1"/>
        <end position="18"/>
    </location>
</feature>
<accession>A0A316U0R5</accession>
<proteinExistence type="predicted"/>
<dbReference type="AlphaFoldDB" id="A0A316U0R5"/>
<evidence type="ECO:0000259" key="2">
    <source>
        <dbReference type="Pfam" id="PF00144"/>
    </source>
</evidence>
<comment type="caution">
    <text evidence="3">The sequence shown here is derived from an EMBL/GenBank/DDBJ whole genome shotgun (WGS) entry which is preliminary data.</text>
</comment>
<dbReference type="EMBL" id="QGGB01000007">
    <property type="protein sequence ID" value="PWN06336.1"/>
    <property type="molecule type" value="Genomic_DNA"/>
</dbReference>
<keyword evidence="1" id="KW-0732">Signal</keyword>
<dbReference type="Gene3D" id="3.40.710.10">
    <property type="entry name" value="DD-peptidase/beta-lactamase superfamily"/>
    <property type="match status" value="2"/>
</dbReference>
<dbReference type="PANTHER" id="PTHR46825">
    <property type="entry name" value="D-ALANYL-D-ALANINE-CARBOXYPEPTIDASE/ENDOPEPTIDASE AMPH"/>
    <property type="match status" value="1"/>
</dbReference>
<keyword evidence="4" id="KW-1185">Reference proteome</keyword>
<dbReference type="RefSeq" id="WP_109647129.1">
    <property type="nucleotide sequence ID" value="NZ_QGGB01000007.1"/>
</dbReference>
<protein>
    <recommendedName>
        <fullName evidence="2">Beta-lactamase-related domain-containing protein</fullName>
    </recommendedName>
</protein>
<evidence type="ECO:0000256" key="1">
    <source>
        <dbReference type="SAM" id="SignalP"/>
    </source>
</evidence>
<evidence type="ECO:0000313" key="4">
    <source>
        <dbReference type="Proteomes" id="UP000245533"/>
    </source>
</evidence>
<name>A0A316U0R5_9BACT</name>
<evidence type="ECO:0000313" key="3">
    <source>
        <dbReference type="EMBL" id="PWN06336.1"/>
    </source>
</evidence>
<sequence length="377" mass="42383">MRYIILAVLLSFPYVAISQNVSQQKDTEQLFKTFSVELDSLRKANHIPGLAAAVVTDQELAWSKSYGSSHFDTGDGATFKAVTPDTPFWIASVTKTFLGLLFLQLEEQSKIDLNSKINDMPGWENFCGWLSNSNIIFGQNLHCDKPITIRNVLNHTVNGEPGTEFLYNPIMYSRLSRYIEYVYSNPISTAEGRHNTMAQLTQENILGPAGMDRTMAGMWQREKALVFFDMAQGFEYTEGGYSRKKHLERHFAGGAGIVSTVNDLAKYDIALDNGTLASDQVMEKLFTPAVAPDGSNLPYAFGWYVQYYKGEKLIWHSGWDEKAGFSALYLKVPERNLTLILLANSEGIWWGNPLNEAKVEGSLFAQLFLSHFVFDTK</sequence>
<dbReference type="InterPro" id="IPR023650">
    <property type="entry name" value="Beta-lactam_class-A_AS"/>
</dbReference>
<gene>
    <name evidence="3" type="ORF">DDZ15_10980</name>
</gene>
<dbReference type="InterPro" id="IPR001466">
    <property type="entry name" value="Beta-lactam-related"/>
</dbReference>
<dbReference type="InterPro" id="IPR050491">
    <property type="entry name" value="AmpC-like"/>
</dbReference>
<reference evidence="3 4" key="1">
    <citation type="submission" date="2018-05" db="EMBL/GenBank/DDBJ databases">
        <title>Rhodohalobacter halophilus gen. nov., sp. nov., a moderately halophilic member of the family Balneolaceae.</title>
        <authorList>
            <person name="Liu Z.-W."/>
        </authorList>
    </citation>
    <scope>NUCLEOTIDE SEQUENCE [LARGE SCALE GENOMIC DNA]</scope>
    <source>
        <strain evidence="3 4">8A47</strain>
    </source>
</reference>
<dbReference type="Pfam" id="PF00144">
    <property type="entry name" value="Beta-lactamase"/>
    <property type="match status" value="1"/>
</dbReference>
<dbReference type="PROSITE" id="PS00146">
    <property type="entry name" value="BETA_LACTAMASE_A"/>
    <property type="match status" value="1"/>
</dbReference>
<organism evidence="3 4">
    <name type="scientific">Rhodohalobacter mucosus</name>
    <dbReference type="NCBI Taxonomy" id="2079485"/>
    <lineage>
        <taxon>Bacteria</taxon>
        <taxon>Pseudomonadati</taxon>
        <taxon>Balneolota</taxon>
        <taxon>Balneolia</taxon>
        <taxon>Balneolales</taxon>
        <taxon>Balneolaceae</taxon>
        <taxon>Rhodohalobacter</taxon>
    </lineage>
</organism>
<dbReference type="SUPFAM" id="SSF56601">
    <property type="entry name" value="beta-lactamase/transpeptidase-like"/>
    <property type="match status" value="1"/>
</dbReference>
<dbReference type="PANTHER" id="PTHR46825:SF9">
    <property type="entry name" value="BETA-LACTAMASE-RELATED DOMAIN-CONTAINING PROTEIN"/>
    <property type="match status" value="1"/>
</dbReference>
<dbReference type="OrthoDB" id="9793489at2"/>
<feature type="domain" description="Beta-lactamase-related" evidence="2">
    <location>
        <begin position="41"/>
        <end position="347"/>
    </location>
</feature>
<dbReference type="InterPro" id="IPR012338">
    <property type="entry name" value="Beta-lactam/transpept-like"/>
</dbReference>
<dbReference type="Proteomes" id="UP000245533">
    <property type="component" value="Unassembled WGS sequence"/>
</dbReference>